<evidence type="ECO:0000313" key="3">
    <source>
        <dbReference type="EMBL" id="MPM61833.1"/>
    </source>
</evidence>
<reference evidence="3" key="1">
    <citation type="submission" date="2019-08" db="EMBL/GenBank/DDBJ databases">
        <authorList>
            <person name="Kucharzyk K."/>
            <person name="Murdoch R.W."/>
            <person name="Higgins S."/>
            <person name="Loffler F."/>
        </authorList>
    </citation>
    <scope>NUCLEOTIDE SEQUENCE</scope>
</reference>
<keyword evidence="1" id="KW-0175">Coiled coil</keyword>
<comment type="caution">
    <text evidence="3">The sequence shown here is derived from an EMBL/GenBank/DDBJ whole genome shotgun (WGS) entry which is preliminary data.</text>
</comment>
<organism evidence="3">
    <name type="scientific">bioreactor metagenome</name>
    <dbReference type="NCBI Taxonomy" id="1076179"/>
    <lineage>
        <taxon>unclassified sequences</taxon>
        <taxon>metagenomes</taxon>
        <taxon>ecological metagenomes</taxon>
    </lineage>
</organism>
<dbReference type="CDD" id="cd00093">
    <property type="entry name" value="HTH_XRE"/>
    <property type="match status" value="1"/>
</dbReference>
<gene>
    <name evidence="3" type="ORF">SDC9_108696</name>
</gene>
<feature type="domain" description="HTH cro/C1-type" evidence="2">
    <location>
        <begin position="9"/>
        <end position="63"/>
    </location>
</feature>
<proteinExistence type="predicted"/>
<feature type="coiled-coil region" evidence="1">
    <location>
        <begin position="199"/>
        <end position="226"/>
    </location>
</feature>
<evidence type="ECO:0000259" key="2">
    <source>
        <dbReference type="PROSITE" id="PS50943"/>
    </source>
</evidence>
<dbReference type="InterPro" id="IPR010982">
    <property type="entry name" value="Lambda_DNA-bd_dom_sf"/>
</dbReference>
<dbReference type="SMART" id="SM00530">
    <property type="entry name" value="HTH_XRE"/>
    <property type="match status" value="1"/>
</dbReference>
<dbReference type="Gene3D" id="1.10.260.40">
    <property type="entry name" value="lambda repressor-like DNA-binding domains"/>
    <property type="match status" value="1"/>
</dbReference>
<protein>
    <recommendedName>
        <fullName evidence="2">HTH cro/C1-type domain-containing protein</fullName>
    </recommendedName>
</protein>
<dbReference type="AlphaFoldDB" id="A0A645BF82"/>
<dbReference type="GO" id="GO:0003677">
    <property type="term" value="F:DNA binding"/>
    <property type="evidence" value="ECO:0007669"/>
    <property type="project" value="InterPro"/>
</dbReference>
<name>A0A645BF82_9ZZZZ</name>
<dbReference type="Pfam" id="PF01381">
    <property type="entry name" value="HTH_3"/>
    <property type="match status" value="1"/>
</dbReference>
<accession>A0A645BF82</accession>
<dbReference type="PROSITE" id="PS50943">
    <property type="entry name" value="HTH_CROC1"/>
    <property type="match status" value="1"/>
</dbReference>
<evidence type="ECO:0000256" key="1">
    <source>
        <dbReference type="SAM" id="Coils"/>
    </source>
</evidence>
<sequence>MEGGESVGLKEILEIYNMSISDLAQKLGIARGNIYNWFNGKRKIPRDMLKKLSQLFNLPEEFFSRELSETDILNVKRTMVENLIDEVSFEYTEAVEDDDGSETIITQTYINNSLLQWRDELCNDINNQRIKDSIVDRVNRTLKSGSIANKAKNLSDSIDIIESNIVPSSVFNNILQAVLYSYGLREYKSDNKTSHKKFTEDLMRIIKNHEDERQKEKKKLDDLINSSIVSDLF</sequence>
<dbReference type="EMBL" id="VSSQ01018548">
    <property type="protein sequence ID" value="MPM61833.1"/>
    <property type="molecule type" value="Genomic_DNA"/>
</dbReference>
<dbReference type="InterPro" id="IPR001387">
    <property type="entry name" value="Cro/C1-type_HTH"/>
</dbReference>
<dbReference type="SUPFAM" id="SSF47413">
    <property type="entry name" value="lambda repressor-like DNA-binding domains"/>
    <property type="match status" value="1"/>
</dbReference>